<name>A0AAW6RM66_9BURK</name>
<feature type="chain" id="PRO_5043397960" evidence="2">
    <location>
        <begin position="48"/>
        <end position="330"/>
    </location>
</feature>
<dbReference type="RefSeq" id="WP_279524740.1">
    <property type="nucleotide sequence ID" value="NZ_JARVII010000019.1"/>
</dbReference>
<organism evidence="4 5">
    <name type="scientific">Ottowia cancrivicina</name>
    <dbReference type="NCBI Taxonomy" id="3040346"/>
    <lineage>
        <taxon>Bacteria</taxon>
        <taxon>Pseudomonadati</taxon>
        <taxon>Pseudomonadota</taxon>
        <taxon>Betaproteobacteria</taxon>
        <taxon>Burkholderiales</taxon>
        <taxon>Comamonadaceae</taxon>
        <taxon>Ottowia</taxon>
    </lineage>
</organism>
<accession>A0AAW6RM66</accession>
<dbReference type="GO" id="GO:0071281">
    <property type="term" value="P:cellular response to iron ion"/>
    <property type="evidence" value="ECO:0007669"/>
    <property type="project" value="TreeGrafter"/>
</dbReference>
<comment type="caution">
    <text evidence="4">The sequence shown here is derived from an EMBL/GenBank/DDBJ whole genome shotgun (WGS) entry which is preliminary data.</text>
</comment>
<dbReference type="PROSITE" id="PS50983">
    <property type="entry name" value="FE_B12_PBP"/>
    <property type="match status" value="1"/>
</dbReference>
<evidence type="ECO:0000256" key="2">
    <source>
        <dbReference type="SAM" id="SignalP"/>
    </source>
</evidence>
<dbReference type="EMBL" id="JARVII010000019">
    <property type="protein sequence ID" value="MDG9699922.1"/>
    <property type="molecule type" value="Genomic_DNA"/>
</dbReference>
<keyword evidence="5" id="KW-1185">Reference proteome</keyword>
<dbReference type="SUPFAM" id="SSF53807">
    <property type="entry name" value="Helical backbone' metal receptor"/>
    <property type="match status" value="1"/>
</dbReference>
<dbReference type="PANTHER" id="PTHR30535:SF34">
    <property type="entry name" value="MOLYBDATE-BINDING PROTEIN MOLA"/>
    <property type="match status" value="1"/>
</dbReference>
<dbReference type="InterPro" id="IPR002491">
    <property type="entry name" value="ABC_transptr_periplasmic_BD"/>
</dbReference>
<dbReference type="Gene3D" id="3.40.50.1980">
    <property type="entry name" value="Nitrogenase molybdenum iron protein domain"/>
    <property type="match status" value="2"/>
</dbReference>
<evidence type="ECO:0000259" key="3">
    <source>
        <dbReference type="PROSITE" id="PS50983"/>
    </source>
</evidence>
<gene>
    <name evidence="4" type="ORF">QB898_09405</name>
</gene>
<dbReference type="Pfam" id="PF01497">
    <property type="entry name" value="Peripla_BP_2"/>
    <property type="match status" value="1"/>
</dbReference>
<protein>
    <submittedName>
        <fullName evidence="4">Helical backbone metal receptor</fullName>
    </submittedName>
</protein>
<evidence type="ECO:0000313" key="4">
    <source>
        <dbReference type="EMBL" id="MDG9699922.1"/>
    </source>
</evidence>
<dbReference type="NCBIfam" id="NF038402">
    <property type="entry name" value="TroA_like"/>
    <property type="match status" value="1"/>
</dbReference>
<evidence type="ECO:0000313" key="5">
    <source>
        <dbReference type="Proteomes" id="UP001237156"/>
    </source>
</evidence>
<keyword evidence="4" id="KW-0675">Receptor</keyword>
<feature type="signal peptide" evidence="2">
    <location>
        <begin position="1"/>
        <end position="47"/>
    </location>
</feature>
<feature type="domain" description="Fe/B12 periplasmic-binding" evidence="3">
    <location>
        <begin position="69"/>
        <end position="316"/>
    </location>
</feature>
<dbReference type="AlphaFoldDB" id="A0AAW6RM66"/>
<dbReference type="PANTHER" id="PTHR30535">
    <property type="entry name" value="VITAMIN B12-BINDING PROTEIN"/>
    <property type="match status" value="1"/>
</dbReference>
<sequence>MISEPRLPAAAPCTGGPNLAWLARLIRLARLAAVALLLAGASGLAQAAQGYEARDDRGQLLRFAAPPQRVVSLLPSITESICALGACQRLAGVDRYANWPASVQALPRVGGGQDPDVEAILALKPDLVFMAAGSRAAPRLQALGLRVAQLDTRTQADVRRVLHTLAAMLALPGGQAEQTWQSIENAVDEAARGMPAQARGASVFFEVSSGPYAAGESSFIGETLQRLGVRNVVGAALGPFPHLNPEYVLEHRPDVLMATSRSQLAAQPYPGWEKLPAWREGRLCIFNAEETDTLIRPGPRMAEAARLMARCLAEKAPRASPGKARATPRP</sequence>
<dbReference type="InterPro" id="IPR054828">
    <property type="entry name" value="Vit_B12_bind_prot"/>
</dbReference>
<reference evidence="4 5" key="1">
    <citation type="submission" date="2023-04" db="EMBL/GenBank/DDBJ databases">
        <title>Ottowia paracancer sp. nov., isolated from human stomach.</title>
        <authorList>
            <person name="Song Y."/>
        </authorList>
    </citation>
    <scope>NUCLEOTIDE SEQUENCE [LARGE SCALE GENOMIC DNA]</scope>
    <source>
        <strain evidence="4 5">10c7w1</strain>
    </source>
</reference>
<keyword evidence="1 2" id="KW-0732">Signal</keyword>
<evidence type="ECO:0000256" key="1">
    <source>
        <dbReference type="ARBA" id="ARBA00022729"/>
    </source>
</evidence>
<dbReference type="InterPro" id="IPR050902">
    <property type="entry name" value="ABC_Transporter_SBP"/>
</dbReference>
<proteinExistence type="predicted"/>
<dbReference type="Proteomes" id="UP001237156">
    <property type="component" value="Unassembled WGS sequence"/>
</dbReference>